<dbReference type="AlphaFoldDB" id="A0A813N8B3"/>
<dbReference type="Proteomes" id="UP000663845">
    <property type="component" value="Unassembled WGS sequence"/>
</dbReference>
<dbReference type="EMBL" id="CAJNON010000164">
    <property type="protein sequence ID" value="CAF1056148.1"/>
    <property type="molecule type" value="Genomic_DNA"/>
</dbReference>
<proteinExistence type="predicted"/>
<gene>
    <name evidence="2" type="ORF">JYZ213_LOCUS1044</name>
    <name evidence="3" type="ORF">VCS650_LOCUS17681</name>
</gene>
<dbReference type="OrthoDB" id="10066929at2759"/>
<sequence length="846" mass="95964">MDLTIPFISDNKIEKEISQQDLGYRKVLDEKSLKSKGADYNEPELTDEHLNLSNSEKQIELESNNDNKNDKLFQLLNSLKATDKLDKLKSQNITSVNDLTMAIFDTGTLEELQWDSSLITKVTRTLQLRYEFVRNHEWPITVESSSKLLDLICEKHVNTTSFCSLSYIQLVCDFLSKASTAEKSVIEDVWMKNNELRKKMKSSGIPLSFFDELTTRINQPNELTGEVIDELIEMDSIDQKLKDFEIDQKEANNIRIRHAEFKKRRSEMKKKESHQSKEKASGSEEELKKQKENIQKAKTILNNIKKNLAQTSTNIESKLKEGLNKIEEQLKVKWHFEPDDLIDPASLLDRIHSDLDKTEKEFDLGKAYQSDEELVEKISAGIALKGINFHNSKKLGHTATRPLLARPSYCSLKGPSMRNQTERRSFCHSNALNEIRQAIEMTGFTAAATFSLPKSVVPADAGFAFSSNTTSRSLGHEKMQSMNAVVIEYRVVPIHCFRIPREEMKLSMEAKNQLEKVNDLEKAKEFLNEFYSHVCEGDQHIGGIFMCIVEVNTTTQTSLKELYNLAATHLDIWGRGALCENVDGGVGIGFTKTRGDMQGTEKISKQSSIRLTIEQVGPAIKNPDLFTQVLYMNNSSLRVIDRGPISSFTPIWKIIETQEKYSNNSQIQKAALLLKEAWLKIAEASANHELIKEEIQRVLGDPQESSWSCEKNTVSMHEQSSVPVATNEDSQFAKSGSFNPIPCSGRSCATCGRCRDWYFTGDQKTWQWIQDVNNWTQNDKDRYCSSGLWELFKRRVGYGCVRKGVSGSLYHNSFLVRSAVFFGLGSGHSLDRGVLCLCGDNIIMHA</sequence>
<evidence type="ECO:0000313" key="3">
    <source>
        <dbReference type="EMBL" id="CAF1056148.1"/>
    </source>
</evidence>
<protein>
    <submittedName>
        <fullName evidence="2">Uncharacterized protein</fullName>
    </submittedName>
</protein>
<dbReference type="EMBL" id="CAJNOG010000004">
    <property type="protein sequence ID" value="CAF0729054.1"/>
    <property type="molecule type" value="Genomic_DNA"/>
</dbReference>
<dbReference type="Proteomes" id="UP000663891">
    <property type="component" value="Unassembled WGS sequence"/>
</dbReference>
<feature type="compositionally biased region" description="Basic and acidic residues" evidence="1">
    <location>
        <begin position="269"/>
        <end position="291"/>
    </location>
</feature>
<organism evidence="2 4">
    <name type="scientific">Adineta steineri</name>
    <dbReference type="NCBI Taxonomy" id="433720"/>
    <lineage>
        <taxon>Eukaryota</taxon>
        <taxon>Metazoa</taxon>
        <taxon>Spiralia</taxon>
        <taxon>Gnathifera</taxon>
        <taxon>Rotifera</taxon>
        <taxon>Eurotatoria</taxon>
        <taxon>Bdelloidea</taxon>
        <taxon>Adinetida</taxon>
        <taxon>Adinetidae</taxon>
        <taxon>Adineta</taxon>
    </lineage>
</organism>
<feature type="region of interest" description="Disordered" evidence="1">
    <location>
        <begin position="261"/>
        <end position="291"/>
    </location>
</feature>
<evidence type="ECO:0000313" key="2">
    <source>
        <dbReference type="EMBL" id="CAF0729054.1"/>
    </source>
</evidence>
<reference evidence="2" key="1">
    <citation type="submission" date="2021-02" db="EMBL/GenBank/DDBJ databases">
        <authorList>
            <person name="Nowell W R."/>
        </authorList>
    </citation>
    <scope>NUCLEOTIDE SEQUENCE</scope>
</reference>
<evidence type="ECO:0000256" key="1">
    <source>
        <dbReference type="SAM" id="MobiDB-lite"/>
    </source>
</evidence>
<comment type="caution">
    <text evidence="2">The sequence shown here is derived from an EMBL/GenBank/DDBJ whole genome shotgun (WGS) entry which is preliminary data.</text>
</comment>
<evidence type="ECO:0000313" key="4">
    <source>
        <dbReference type="Proteomes" id="UP000663845"/>
    </source>
</evidence>
<name>A0A813N8B3_9BILA</name>
<accession>A0A813N8B3</accession>